<gene>
    <name evidence="1" type="ORF">ABT39_MTgene2024</name>
</gene>
<dbReference type="EMBL" id="LKAM01000014">
    <property type="protein sequence ID" value="KUM45921.1"/>
    <property type="molecule type" value="Genomic_DNA"/>
</dbReference>
<dbReference type="AlphaFoldDB" id="A0A124GMJ8"/>
<proteinExistence type="predicted"/>
<protein>
    <submittedName>
        <fullName evidence="1">Uncharacterized protein</fullName>
    </submittedName>
</protein>
<reference evidence="1" key="1">
    <citation type="journal article" date="2015" name="Genome Biol. Evol.">
        <title>Organellar Genomes of White Spruce (Picea glauca): Assembly and Annotation.</title>
        <authorList>
            <person name="Jackman S.D."/>
            <person name="Warren R.L."/>
            <person name="Gibb E.A."/>
            <person name="Vandervalk B.P."/>
            <person name="Mohamadi H."/>
            <person name="Chu J."/>
            <person name="Raymond A."/>
            <person name="Pleasance S."/>
            <person name="Coope R."/>
            <person name="Wildung M.R."/>
            <person name="Ritland C.E."/>
            <person name="Bousquet J."/>
            <person name="Jones S.J."/>
            <person name="Bohlmann J."/>
            <person name="Birol I."/>
        </authorList>
    </citation>
    <scope>NUCLEOTIDE SEQUENCE [LARGE SCALE GENOMIC DNA]</scope>
    <source>
        <tissue evidence="1">Flushing bud</tissue>
    </source>
</reference>
<organism evidence="1">
    <name type="scientific">Picea glauca</name>
    <name type="common">White spruce</name>
    <name type="synonym">Pinus glauca</name>
    <dbReference type="NCBI Taxonomy" id="3330"/>
    <lineage>
        <taxon>Eukaryota</taxon>
        <taxon>Viridiplantae</taxon>
        <taxon>Streptophyta</taxon>
        <taxon>Embryophyta</taxon>
        <taxon>Tracheophyta</taxon>
        <taxon>Spermatophyta</taxon>
        <taxon>Pinopsida</taxon>
        <taxon>Pinidae</taxon>
        <taxon>Conifers I</taxon>
        <taxon>Pinales</taxon>
        <taxon>Pinaceae</taxon>
        <taxon>Picea</taxon>
    </lineage>
</organism>
<accession>A0A124GMJ8</accession>
<geneLocation type="mitochondrion" evidence="1"/>
<sequence>MCYLQRFRKRRTIYFSCCRSFTPVMRWPTAMVQLRCFYRVDLSFSVHTTARVQLRWFWLREIGFSVHTTAMANSDGPTAMLLPSRFELFCSYNCDGPTATLLPSQGNK</sequence>
<name>A0A124GMJ8_PICGL</name>
<evidence type="ECO:0000313" key="1">
    <source>
        <dbReference type="EMBL" id="KUM45921.1"/>
    </source>
</evidence>
<keyword evidence="1" id="KW-0496">Mitochondrion</keyword>
<comment type="caution">
    <text evidence="1">The sequence shown here is derived from an EMBL/GenBank/DDBJ whole genome shotgun (WGS) entry which is preliminary data.</text>
</comment>